<dbReference type="GeneID" id="19988980"/>
<protein>
    <submittedName>
        <fullName evidence="2">Uncharacterized protein</fullName>
    </submittedName>
</protein>
<sequence>MHHGGATSIRIKGIPPFSVGRWSAQRLVDNGSTCNIQMLMGCYFWSKRMIPLITSLFDLLQGVWTASFLLMLNGALVRVMCKRILIGWCKNDICRLILVFIH</sequence>
<dbReference type="KEGG" id="cann:19988980"/>
<evidence type="ECO:0000313" key="2">
    <source>
        <dbReference type="EMBL" id="AIG89856.1"/>
    </source>
</evidence>
<accession>A0A1U8QDD9</accession>
<evidence type="ECO:0000256" key="1">
    <source>
        <dbReference type="SAM" id="Phobius"/>
    </source>
</evidence>
<keyword evidence="1" id="KW-0812">Transmembrane</keyword>
<gene>
    <name evidence="2" type="primary">orf102b</name>
</gene>
<reference evidence="2" key="1">
    <citation type="journal article" date="2014" name="BMC Genomics">
        <title>Extensive structural variations between mitochondrial genomes of CMS and normal peppers (Capsicum annuum L.) revealed by complete nucleotide sequencing.</title>
        <authorList>
            <person name="Jo Y.D."/>
            <person name="Choi Y."/>
            <person name="Kim D.H."/>
            <person name="Kim B.D."/>
            <person name="Kang B.C."/>
        </authorList>
    </citation>
    <scope>NUCLEOTIDE SEQUENCE</scope>
</reference>
<organism evidence="2">
    <name type="scientific">Capsicum annuum</name>
    <name type="common">Capsicum pepper</name>
    <dbReference type="NCBI Taxonomy" id="4072"/>
    <lineage>
        <taxon>Eukaryota</taxon>
        <taxon>Viridiplantae</taxon>
        <taxon>Streptophyta</taxon>
        <taxon>Embryophyta</taxon>
        <taxon>Tracheophyta</taxon>
        <taxon>Spermatophyta</taxon>
        <taxon>Magnoliopsida</taxon>
        <taxon>eudicotyledons</taxon>
        <taxon>Gunneridae</taxon>
        <taxon>Pentapetalae</taxon>
        <taxon>asterids</taxon>
        <taxon>lamiids</taxon>
        <taxon>Solanales</taxon>
        <taxon>Solanaceae</taxon>
        <taxon>Solanoideae</taxon>
        <taxon>Capsiceae</taxon>
        <taxon>Capsicum</taxon>
    </lineage>
</organism>
<keyword evidence="1" id="KW-1133">Transmembrane helix</keyword>
<dbReference type="OrthoDB" id="1306572at2759"/>
<dbReference type="EMBL" id="KJ865410">
    <property type="protein sequence ID" value="AIG90015.1"/>
    <property type="molecule type" value="Genomic_DNA"/>
</dbReference>
<name>A0A075W1B0_CAPAN</name>
<dbReference type="EMBL" id="KJ865409">
    <property type="protein sequence ID" value="AIG89856.1"/>
    <property type="molecule type" value="Genomic_DNA"/>
</dbReference>
<proteinExistence type="predicted"/>
<reference evidence="3" key="2">
    <citation type="submission" date="2014-05" db="EMBL/GenBank/DDBJ databases">
        <title>Capsicum annuum strain Jeju mitochondrial DNA, complete genome.</title>
        <authorList>
            <person name="Jo Y.D."/>
            <person name="Choi Y."/>
            <person name="Kim D.-H."/>
            <person name="Kim B.-D."/>
            <person name="Kang B.-C."/>
        </authorList>
    </citation>
    <scope>NUCLEOTIDE SEQUENCE</scope>
</reference>
<accession>A0A075W1B0</accession>
<keyword evidence="1" id="KW-0472">Membrane</keyword>
<feature type="transmembrane region" description="Helical" evidence="1">
    <location>
        <begin position="49"/>
        <end position="72"/>
    </location>
</feature>
<dbReference type="AlphaFoldDB" id="A0A075W1B0"/>
<dbReference type="RefSeq" id="YP_009049657.1">
    <property type="nucleotide sequence ID" value="NC_024624.1"/>
</dbReference>
<keyword evidence="2" id="KW-0496">Mitochondrion</keyword>
<geneLocation type="mitochondrion" evidence="2"/>
<evidence type="ECO:0000313" key="3">
    <source>
        <dbReference type="EMBL" id="AIG90015.1"/>
    </source>
</evidence>